<dbReference type="EMBL" id="JACTNZ010000008">
    <property type="protein sequence ID" value="KAG5536054.1"/>
    <property type="molecule type" value="Genomic_DNA"/>
</dbReference>
<dbReference type="AlphaFoldDB" id="A0AAV6J937"/>
<reference evidence="1" key="1">
    <citation type="submission" date="2020-08" db="EMBL/GenBank/DDBJ databases">
        <title>Plant Genome Project.</title>
        <authorList>
            <person name="Zhang R.-G."/>
        </authorList>
    </citation>
    <scope>NUCLEOTIDE SEQUENCE</scope>
    <source>
        <strain evidence="1">WSP0</strain>
        <tissue evidence="1">Leaf</tissue>
    </source>
</reference>
<accession>A0AAV6J937</accession>
<organism evidence="1 2">
    <name type="scientific">Rhododendron griersonianum</name>
    <dbReference type="NCBI Taxonomy" id="479676"/>
    <lineage>
        <taxon>Eukaryota</taxon>
        <taxon>Viridiplantae</taxon>
        <taxon>Streptophyta</taxon>
        <taxon>Embryophyta</taxon>
        <taxon>Tracheophyta</taxon>
        <taxon>Spermatophyta</taxon>
        <taxon>Magnoliopsida</taxon>
        <taxon>eudicotyledons</taxon>
        <taxon>Gunneridae</taxon>
        <taxon>Pentapetalae</taxon>
        <taxon>asterids</taxon>
        <taxon>Ericales</taxon>
        <taxon>Ericaceae</taxon>
        <taxon>Ericoideae</taxon>
        <taxon>Rhodoreae</taxon>
        <taxon>Rhododendron</taxon>
    </lineage>
</organism>
<gene>
    <name evidence="1" type="ORF">RHGRI_023741</name>
</gene>
<dbReference type="Proteomes" id="UP000823749">
    <property type="component" value="Chromosome 8"/>
</dbReference>
<evidence type="ECO:0000313" key="2">
    <source>
        <dbReference type="Proteomes" id="UP000823749"/>
    </source>
</evidence>
<keyword evidence="2" id="KW-1185">Reference proteome</keyword>
<proteinExistence type="predicted"/>
<sequence length="105" mass="12189">MNLFASEFSSLRKEQKEIVEREINFANEREFINIHAKKEQDQCKKKLRFEREQMRLEKEMMTTDVNSIPTEEGKAWIIAKQRAIIARTKQGDIGDGSSGSSGKHM</sequence>
<evidence type="ECO:0000313" key="1">
    <source>
        <dbReference type="EMBL" id="KAG5536054.1"/>
    </source>
</evidence>
<protein>
    <submittedName>
        <fullName evidence="1">Uncharacterized protein</fullName>
    </submittedName>
</protein>
<name>A0AAV6J937_9ERIC</name>
<comment type="caution">
    <text evidence="1">The sequence shown here is derived from an EMBL/GenBank/DDBJ whole genome shotgun (WGS) entry which is preliminary data.</text>
</comment>